<keyword evidence="3" id="KW-1185">Reference proteome</keyword>
<dbReference type="NCBIfam" id="TIGR01633">
    <property type="entry name" value="phi3626_gp14_N"/>
    <property type="match status" value="1"/>
</dbReference>
<dbReference type="STRING" id="439219.SAMN02910293_00415"/>
<gene>
    <name evidence="2" type="ORF">SAMN02910293_00415</name>
</gene>
<dbReference type="Proteomes" id="UP000182508">
    <property type="component" value="Unassembled WGS sequence"/>
</dbReference>
<evidence type="ECO:0000259" key="1">
    <source>
        <dbReference type="Pfam" id="PF05709"/>
    </source>
</evidence>
<sequence>MSIPFKFNNQDVLLELEKFGGRAQLVDVVKNIASQFNTTYQEQGSNRYGQQFLYNTLGVKQITVSLKLVGLQSFFDACEEKLGGIINVSEPKELIFGREPNKVWEAAPSGLSTLAVDASTSPATAAVSLTFDVPKTYAENKVSLAVSSSNPTKYGSITYDSQGFYKAILKNLGTAETYPIISIKNNSENGYVGIVGANGVYAVGNEDESDTVMKNKAETLLNYQGNKIFDGFNAAAKNVNLPASPGVSPGAVDGLEIWGRRHLELANGTHSRLTWTIPTDSEGNSGSINEDIWWRQVFWCLAGNEQGALTVDVWDENNNFMYGVQTTKNKFGLESEYVFYVIDGNGNRTAPSFTKRKFLATHRDHENPFNHTRGASAIHRRDDKIKLYWWGGYIDITCPALKGKKSAKISVTFQKNGNAKKMSHMYFDEFYYRKNDVAFEEDFKNLFAANSITKIDFESGKVYNNDIPIIDKLVDGSEPFPLVVGESEVDFYLSSWVQTPPEIIIEWKERYV</sequence>
<dbReference type="InterPro" id="IPR006520">
    <property type="entry name" value="Dit_BPSPP_N"/>
</dbReference>
<organism evidence="2 3">
    <name type="scientific">Streptococcus henryi</name>
    <dbReference type="NCBI Taxonomy" id="439219"/>
    <lineage>
        <taxon>Bacteria</taxon>
        <taxon>Bacillati</taxon>
        <taxon>Bacillota</taxon>
        <taxon>Bacilli</taxon>
        <taxon>Lactobacillales</taxon>
        <taxon>Streptococcaceae</taxon>
        <taxon>Streptococcus</taxon>
    </lineage>
</organism>
<evidence type="ECO:0000313" key="3">
    <source>
        <dbReference type="Proteomes" id="UP000182508"/>
    </source>
</evidence>
<feature type="domain" description="Siphovirus-type tail component RIFT-related" evidence="1">
    <location>
        <begin position="32"/>
        <end position="131"/>
    </location>
</feature>
<accession>A0A1G6AJV1</accession>
<dbReference type="RefSeq" id="WP_074485178.1">
    <property type="nucleotide sequence ID" value="NZ_FMXP01000005.1"/>
</dbReference>
<dbReference type="Pfam" id="PF05709">
    <property type="entry name" value="Sipho_tail"/>
    <property type="match status" value="1"/>
</dbReference>
<protein>
    <submittedName>
        <fullName evidence="2">Putative phage tail component, N-terminal domain-containing protein</fullName>
    </submittedName>
</protein>
<dbReference type="AlphaFoldDB" id="A0A1G6AJV1"/>
<name>A0A1G6AJV1_9STRE</name>
<dbReference type="EMBL" id="FMXP01000005">
    <property type="protein sequence ID" value="SDB08580.1"/>
    <property type="molecule type" value="Genomic_DNA"/>
</dbReference>
<evidence type="ECO:0000313" key="2">
    <source>
        <dbReference type="EMBL" id="SDB08580.1"/>
    </source>
</evidence>
<dbReference type="InterPro" id="IPR008841">
    <property type="entry name" value="Siphovirus-type_tail_N"/>
</dbReference>
<dbReference type="Gene3D" id="2.40.30.200">
    <property type="match status" value="1"/>
</dbReference>
<reference evidence="2 3" key="1">
    <citation type="submission" date="2016-10" db="EMBL/GenBank/DDBJ databases">
        <authorList>
            <person name="de Groot N.N."/>
        </authorList>
    </citation>
    <scope>NUCLEOTIDE SEQUENCE [LARGE SCALE GENOMIC DNA]</scope>
    <source>
        <strain evidence="2 3">A-4</strain>
    </source>
</reference>
<proteinExistence type="predicted"/>